<dbReference type="SUPFAM" id="SSF55331">
    <property type="entry name" value="Tautomerase/MIF"/>
    <property type="match status" value="1"/>
</dbReference>
<dbReference type="RefSeq" id="WP_184944316.1">
    <property type="nucleotide sequence ID" value="NZ_JACHJV010000002.1"/>
</dbReference>
<feature type="domain" description="4-oxalocrotonate tautomerase-like" evidence="2">
    <location>
        <begin position="2"/>
        <end position="59"/>
    </location>
</feature>
<dbReference type="AlphaFoldDB" id="A0A7W7VYP1"/>
<organism evidence="3 4">
    <name type="scientific">Kitasatospora kifunensis</name>
    <name type="common">Streptomyces kifunensis</name>
    <dbReference type="NCBI Taxonomy" id="58351"/>
    <lineage>
        <taxon>Bacteria</taxon>
        <taxon>Bacillati</taxon>
        <taxon>Actinomycetota</taxon>
        <taxon>Actinomycetes</taxon>
        <taxon>Kitasatosporales</taxon>
        <taxon>Streptomycetaceae</taxon>
        <taxon>Kitasatospora</taxon>
    </lineage>
</organism>
<accession>A0A7W7VYP1</accession>
<dbReference type="Gene3D" id="3.30.429.10">
    <property type="entry name" value="Macrophage Migration Inhibitory Factor"/>
    <property type="match status" value="1"/>
</dbReference>
<dbReference type="Proteomes" id="UP000540506">
    <property type="component" value="Unassembled WGS sequence"/>
</dbReference>
<sequence length="64" mass="7417">MPLIEITLAEGREYARLRTLMHRIHEAVRDTLDVPDASVRVIVREVPPTHWSAGDVTLQERERD</sequence>
<evidence type="ECO:0000256" key="1">
    <source>
        <dbReference type="ARBA" id="ARBA00023235"/>
    </source>
</evidence>
<protein>
    <submittedName>
        <fullName evidence="3">4-oxalocrotonate tautomerase</fullName>
        <ecNumber evidence="3">5.3.2.6</ecNumber>
    </submittedName>
</protein>
<keyword evidence="1 3" id="KW-0413">Isomerase</keyword>
<comment type="caution">
    <text evidence="3">The sequence shown here is derived from an EMBL/GenBank/DDBJ whole genome shotgun (WGS) entry which is preliminary data.</text>
</comment>
<evidence type="ECO:0000259" key="2">
    <source>
        <dbReference type="Pfam" id="PF01361"/>
    </source>
</evidence>
<dbReference type="InterPro" id="IPR004370">
    <property type="entry name" value="4-OT-like_dom"/>
</dbReference>
<evidence type="ECO:0000313" key="4">
    <source>
        <dbReference type="Proteomes" id="UP000540506"/>
    </source>
</evidence>
<dbReference type="Pfam" id="PF01361">
    <property type="entry name" value="Tautomerase"/>
    <property type="match status" value="1"/>
</dbReference>
<reference evidence="3 4" key="1">
    <citation type="submission" date="2020-08" db="EMBL/GenBank/DDBJ databases">
        <title>Sequencing the genomes of 1000 actinobacteria strains.</title>
        <authorList>
            <person name="Klenk H.-P."/>
        </authorList>
    </citation>
    <scope>NUCLEOTIDE SEQUENCE [LARGE SCALE GENOMIC DNA]</scope>
    <source>
        <strain evidence="3 4">DSM 41654</strain>
    </source>
</reference>
<gene>
    <name evidence="3" type="ORF">FHR34_006801</name>
</gene>
<dbReference type="InterPro" id="IPR014347">
    <property type="entry name" value="Tautomerase/MIF_sf"/>
</dbReference>
<dbReference type="EMBL" id="JACHJV010000002">
    <property type="protein sequence ID" value="MBB4927706.1"/>
    <property type="molecule type" value="Genomic_DNA"/>
</dbReference>
<keyword evidence="4" id="KW-1185">Reference proteome</keyword>
<proteinExistence type="predicted"/>
<dbReference type="EC" id="5.3.2.6" evidence="3"/>
<name>A0A7W7VYP1_KITKI</name>
<dbReference type="GO" id="GO:0016853">
    <property type="term" value="F:isomerase activity"/>
    <property type="evidence" value="ECO:0007669"/>
    <property type="project" value="UniProtKB-KW"/>
</dbReference>
<evidence type="ECO:0000313" key="3">
    <source>
        <dbReference type="EMBL" id="MBB4927706.1"/>
    </source>
</evidence>